<proteinExistence type="inferred from homology"/>
<dbReference type="Gene3D" id="3.40.50.150">
    <property type="entry name" value="Vaccinia Virus protein VP39"/>
    <property type="match status" value="1"/>
</dbReference>
<name>A0A2T6FXQ4_9BACL</name>
<comment type="similarity">
    <text evidence="1 4">Belongs to the UPF0677 family.</text>
</comment>
<evidence type="ECO:0000256" key="4">
    <source>
        <dbReference type="RuleBase" id="RU362030"/>
    </source>
</evidence>
<dbReference type="EC" id="2.1.1.-" evidence="4"/>
<organism evidence="5 6">
    <name type="scientific">Paenibacillus elgii</name>
    <dbReference type="NCBI Taxonomy" id="189691"/>
    <lineage>
        <taxon>Bacteria</taxon>
        <taxon>Bacillati</taxon>
        <taxon>Bacillota</taxon>
        <taxon>Bacilli</taxon>
        <taxon>Bacillales</taxon>
        <taxon>Paenibacillaceae</taxon>
        <taxon>Paenibacillus</taxon>
    </lineage>
</organism>
<dbReference type="RefSeq" id="WP_108533726.1">
    <property type="nucleotide sequence ID" value="NZ_PYHP01000069.1"/>
</dbReference>
<protein>
    <recommendedName>
        <fullName evidence="4">S-adenosyl-L-methionine-dependent methyltransferase</fullName>
        <ecNumber evidence="4">2.1.1.-</ecNumber>
    </recommendedName>
</protein>
<keyword evidence="4" id="KW-0949">S-adenosyl-L-methionine</keyword>
<reference evidence="5 6" key="1">
    <citation type="submission" date="2018-03" db="EMBL/GenBank/DDBJ databases">
        <title>Genome sequence of Paenibacillus elgii strain AC13 an antimicrobial compound producing bacteria.</title>
        <authorList>
            <person name="Kurokawa A.S."/>
            <person name="Araujo J.F."/>
            <person name="Costa R.A."/>
            <person name="Ortega D.B."/>
            <person name="Pires A.S."/>
            <person name="Pappas G.J.Jr."/>
            <person name="Franco O.L."/>
            <person name="Barreto C."/>
            <person name="Magalhaes B.S."/>
            <person name="Kruger R.H."/>
        </authorList>
    </citation>
    <scope>NUCLEOTIDE SEQUENCE [LARGE SCALE GENOMIC DNA]</scope>
    <source>
        <strain evidence="5 6">AC13</strain>
    </source>
</reference>
<evidence type="ECO:0000256" key="1">
    <source>
        <dbReference type="ARBA" id="ARBA00008138"/>
    </source>
</evidence>
<accession>A0A2T6FXQ4</accession>
<dbReference type="PANTHER" id="PTHR43619">
    <property type="entry name" value="S-ADENOSYL-L-METHIONINE-DEPENDENT METHYLTRANSFERASE YKTD-RELATED"/>
    <property type="match status" value="1"/>
</dbReference>
<comment type="caution">
    <text evidence="5">The sequence shown here is derived from an EMBL/GenBank/DDBJ whole genome shotgun (WGS) entry which is preliminary data.</text>
</comment>
<gene>
    <name evidence="5" type="ORF">C8Z91_25230</name>
</gene>
<dbReference type="EMBL" id="PYHP01000069">
    <property type="protein sequence ID" value="PUA36680.1"/>
    <property type="molecule type" value="Genomic_DNA"/>
</dbReference>
<keyword evidence="3 5" id="KW-0808">Transferase</keyword>
<sequence length="304" mass="35125">MKPNESSLTSLVSAFGRAYHSQNDTPKIFDDFLAMDLITPTEFSDIRENMIRGMPFFNPDMAQRLQDDPDEMLKWIVQVQLSPTPLARAAYCEKVLLHEVKLGLKQYVILGAGLDTFGFRHPELKNSLDIFEVDHPATQEWKKQRLEHTRFDIPSHLHFVPMDFTRQFSYQNLFDEGFENHKTFFSLLGVSYYLTKEEISSLIHHLFAKVPAGSSIVLDYADENLFVEKGTSNRVQNMVKMAAASGEPMKSCFSYDEIEKLLEQSGLLIYEHLSPAAIHDLYFRRRTDYLSAFETIHYIHAVKK</sequence>
<evidence type="ECO:0000256" key="3">
    <source>
        <dbReference type="ARBA" id="ARBA00022679"/>
    </source>
</evidence>
<dbReference type="SUPFAM" id="SSF53335">
    <property type="entry name" value="S-adenosyl-L-methionine-dependent methyltransferases"/>
    <property type="match status" value="1"/>
</dbReference>
<evidence type="ECO:0000256" key="2">
    <source>
        <dbReference type="ARBA" id="ARBA00022603"/>
    </source>
</evidence>
<dbReference type="AlphaFoldDB" id="A0A2T6FXQ4"/>
<dbReference type="Proteomes" id="UP000244184">
    <property type="component" value="Unassembled WGS sequence"/>
</dbReference>
<dbReference type="NCBIfam" id="TIGR00027">
    <property type="entry name" value="mthyl_TIGR00027"/>
    <property type="match status" value="1"/>
</dbReference>
<evidence type="ECO:0000313" key="5">
    <source>
        <dbReference type="EMBL" id="PUA36680.1"/>
    </source>
</evidence>
<dbReference type="Pfam" id="PF04072">
    <property type="entry name" value="LCM"/>
    <property type="match status" value="1"/>
</dbReference>
<dbReference type="GO" id="GO:0032259">
    <property type="term" value="P:methylation"/>
    <property type="evidence" value="ECO:0007669"/>
    <property type="project" value="UniProtKB-KW"/>
</dbReference>
<dbReference type="PANTHER" id="PTHR43619:SF2">
    <property type="entry name" value="S-ADENOSYL-L-METHIONINE-DEPENDENT METHYLTRANSFERASES SUPERFAMILY PROTEIN"/>
    <property type="match status" value="1"/>
</dbReference>
<keyword evidence="2 4" id="KW-0489">Methyltransferase</keyword>
<dbReference type="InterPro" id="IPR011610">
    <property type="entry name" value="SAM_mthyl_Trfase_ML2640-like"/>
</dbReference>
<dbReference type="InterPro" id="IPR007213">
    <property type="entry name" value="Ppm1/Ppm2/Tcmp"/>
</dbReference>
<comment type="function">
    <text evidence="4">Exhibits S-adenosyl-L-methionine-dependent methyltransferase activity.</text>
</comment>
<dbReference type="GO" id="GO:0008168">
    <property type="term" value="F:methyltransferase activity"/>
    <property type="evidence" value="ECO:0007669"/>
    <property type="project" value="UniProtKB-UniRule"/>
</dbReference>
<evidence type="ECO:0000313" key="6">
    <source>
        <dbReference type="Proteomes" id="UP000244184"/>
    </source>
</evidence>
<dbReference type="InterPro" id="IPR029063">
    <property type="entry name" value="SAM-dependent_MTases_sf"/>
</dbReference>